<evidence type="ECO:0000313" key="8">
    <source>
        <dbReference type="Proteomes" id="UP001589834"/>
    </source>
</evidence>
<evidence type="ECO:0000256" key="1">
    <source>
        <dbReference type="ARBA" id="ARBA00004141"/>
    </source>
</evidence>
<feature type="transmembrane region" description="Helical" evidence="5">
    <location>
        <begin position="118"/>
        <end position="140"/>
    </location>
</feature>
<feature type="transmembrane region" description="Helical" evidence="5">
    <location>
        <begin position="229"/>
        <end position="249"/>
    </location>
</feature>
<keyword evidence="8" id="KW-1185">Reference proteome</keyword>
<dbReference type="InterPro" id="IPR051533">
    <property type="entry name" value="WaaL-like"/>
</dbReference>
<keyword evidence="2 5" id="KW-0812">Transmembrane</keyword>
<name>A0ABV6PTD3_9BURK</name>
<proteinExistence type="predicted"/>
<keyword evidence="3 5" id="KW-1133">Transmembrane helix</keyword>
<keyword evidence="4 5" id="KW-0472">Membrane</keyword>
<dbReference type="GO" id="GO:0016874">
    <property type="term" value="F:ligase activity"/>
    <property type="evidence" value="ECO:0007669"/>
    <property type="project" value="UniProtKB-KW"/>
</dbReference>
<dbReference type="Pfam" id="PF04932">
    <property type="entry name" value="Wzy_C"/>
    <property type="match status" value="1"/>
</dbReference>
<feature type="transmembrane region" description="Helical" evidence="5">
    <location>
        <begin position="201"/>
        <end position="217"/>
    </location>
</feature>
<evidence type="ECO:0000256" key="2">
    <source>
        <dbReference type="ARBA" id="ARBA00022692"/>
    </source>
</evidence>
<dbReference type="EMBL" id="JBHLTN010000020">
    <property type="protein sequence ID" value="MFC0593106.1"/>
    <property type="molecule type" value="Genomic_DNA"/>
</dbReference>
<feature type="transmembrane region" description="Helical" evidence="5">
    <location>
        <begin position="34"/>
        <end position="52"/>
    </location>
</feature>
<gene>
    <name evidence="7" type="ORF">ACFFGG_11105</name>
</gene>
<comment type="subcellular location">
    <subcellularLocation>
        <location evidence="1">Membrane</location>
        <topology evidence="1">Multi-pass membrane protein</topology>
    </subcellularLocation>
</comment>
<feature type="transmembrane region" description="Helical" evidence="5">
    <location>
        <begin position="12"/>
        <end position="28"/>
    </location>
</feature>
<evidence type="ECO:0000259" key="6">
    <source>
        <dbReference type="Pfam" id="PF04932"/>
    </source>
</evidence>
<feature type="transmembrane region" description="Helical" evidence="5">
    <location>
        <begin position="61"/>
        <end position="80"/>
    </location>
</feature>
<comment type="caution">
    <text evidence="7">The sequence shown here is derived from an EMBL/GenBank/DDBJ whole genome shotgun (WGS) entry which is preliminary data.</text>
</comment>
<sequence>MALLRGVPPATALMNAAAFLLLALSLGLRSGYSLGAVLLLALGLAAWPGVLAGRVRWSPPLAAWAGAVALMGGVWSMHIVDANGQLITDSLGLDRCVKYLGALLMLPALLVRRPAAAALGWGCALGAIGAGLTALWQVQVQHLDRAEGYTNAIQFGNLALLLGLCSAIWVLQCRPPRAPALVGWVGAAMGLVASLASASRGGWVMLPPLLLLILWLQRAPSPAPAGRRALRAVLVTAAVSAVLATLPVVQQRAELAADELQQQAQQGAGTSVGLRVSFWRQAWADGLEHPWVGVGQLGYEQRQRAAVAQGAMPALAVRYNHAHNEWLDMFAKRGLLGVLGLLLFYAVPGVLFWRALRQAGGDTPAQRTRRAAALCGLTTVLAYLGFGVTQVMFAHNNGNLMYLLTVSLWLAVSWPGAGEPSRPTTEPRP</sequence>
<dbReference type="Proteomes" id="UP001589834">
    <property type="component" value="Unassembled WGS sequence"/>
</dbReference>
<organism evidence="7 8">
    <name type="scientific">Ottowia pentelensis</name>
    <dbReference type="NCBI Taxonomy" id="511108"/>
    <lineage>
        <taxon>Bacteria</taxon>
        <taxon>Pseudomonadati</taxon>
        <taxon>Pseudomonadota</taxon>
        <taxon>Betaproteobacteria</taxon>
        <taxon>Burkholderiales</taxon>
        <taxon>Comamonadaceae</taxon>
        <taxon>Ottowia</taxon>
    </lineage>
</organism>
<evidence type="ECO:0000256" key="3">
    <source>
        <dbReference type="ARBA" id="ARBA00022989"/>
    </source>
</evidence>
<evidence type="ECO:0000256" key="4">
    <source>
        <dbReference type="ARBA" id="ARBA00023136"/>
    </source>
</evidence>
<feature type="transmembrane region" description="Helical" evidence="5">
    <location>
        <begin position="152"/>
        <end position="171"/>
    </location>
</feature>
<dbReference type="RefSeq" id="WP_377483052.1">
    <property type="nucleotide sequence ID" value="NZ_JBHLTN010000020.1"/>
</dbReference>
<evidence type="ECO:0000256" key="5">
    <source>
        <dbReference type="SAM" id="Phobius"/>
    </source>
</evidence>
<feature type="domain" description="O-antigen ligase-related" evidence="6">
    <location>
        <begin position="187"/>
        <end position="341"/>
    </location>
</feature>
<feature type="transmembrane region" description="Helical" evidence="5">
    <location>
        <begin position="334"/>
        <end position="353"/>
    </location>
</feature>
<keyword evidence="7" id="KW-0436">Ligase</keyword>
<feature type="transmembrane region" description="Helical" evidence="5">
    <location>
        <begin position="178"/>
        <end position="195"/>
    </location>
</feature>
<dbReference type="PANTHER" id="PTHR37422">
    <property type="entry name" value="TEICHURONIC ACID BIOSYNTHESIS PROTEIN TUAE"/>
    <property type="match status" value="1"/>
</dbReference>
<evidence type="ECO:0000313" key="7">
    <source>
        <dbReference type="EMBL" id="MFC0593106.1"/>
    </source>
</evidence>
<accession>A0ABV6PTD3</accession>
<feature type="transmembrane region" description="Helical" evidence="5">
    <location>
        <begin position="374"/>
        <end position="394"/>
    </location>
</feature>
<protein>
    <submittedName>
        <fullName evidence="7">O-antigen ligase family protein</fullName>
    </submittedName>
</protein>
<dbReference type="InterPro" id="IPR007016">
    <property type="entry name" value="O-antigen_ligase-rel_domated"/>
</dbReference>
<dbReference type="PANTHER" id="PTHR37422:SF23">
    <property type="entry name" value="TEICHURONIC ACID BIOSYNTHESIS PROTEIN TUAE"/>
    <property type="match status" value="1"/>
</dbReference>
<reference evidence="7 8" key="1">
    <citation type="submission" date="2024-09" db="EMBL/GenBank/DDBJ databases">
        <authorList>
            <person name="Sun Q."/>
            <person name="Mori K."/>
        </authorList>
    </citation>
    <scope>NUCLEOTIDE SEQUENCE [LARGE SCALE GENOMIC DNA]</scope>
    <source>
        <strain evidence="7 8">NCAIM B.02336</strain>
    </source>
</reference>